<dbReference type="EMBL" id="JANAVB010035017">
    <property type="protein sequence ID" value="KAJ6806090.1"/>
    <property type="molecule type" value="Genomic_DNA"/>
</dbReference>
<evidence type="ECO:0000256" key="1">
    <source>
        <dbReference type="SAM" id="MobiDB-lite"/>
    </source>
</evidence>
<evidence type="ECO:0000313" key="4">
    <source>
        <dbReference type="Proteomes" id="UP001140949"/>
    </source>
</evidence>
<protein>
    <recommendedName>
        <fullName evidence="5">Transmembrane protein</fullName>
    </recommendedName>
</protein>
<gene>
    <name evidence="3" type="ORF">M6B38_176945</name>
</gene>
<proteinExistence type="predicted"/>
<accession>A0AAX6EPU3</accession>
<evidence type="ECO:0000313" key="3">
    <source>
        <dbReference type="EMBL" id="KAJ6806090.1"/>
    </source>
</evidence>
<reference evidence="3" key="2">
    <citation type="submission" date="2023-04" db="EMBL/GenBank/DDBJ databases">
        <authorList>
            <person name="Bruccoleri R.E."/>
            <person name="Oakeley E.J."/>
            <person name="Faust A.-M."/>
            <person name="Dessus-Babus S."/>
            <person name="Altorfer M."/>
            <person name="Burckhardt D."/>
            <person name="Oertli M."/>
            <person name="Naumann U."/>
            <person name="Petersen F."/>
            <person name="Wong J."/>
        </authorList>
    </citation>
    <scope>NUCLEOTIDE SEQUENCE</scope>
    <source>
        <strain evidence="3">GSM-AAB239-AS_SAM_17_03QT</strain>
        <tissue evidence="3">Leaf</tissue>
    </source>
</reference>
<comment type="caution">
    <text evidence="3">The sequence shown here is derived from an EMBL/GenBank/DDBJ whole genome shotgun (WGS) entry which is preliminary data.</text>
</comment>
<evidence type="ECO:0008006" key="5">
    <source>
        <dbReference type="Google" id="ProtNLM"/>
    </source>
</evidence>
<keyword evidence="4" id="KW-1185">Reference proteome</keyword>
<keyword evidence="2" id="KW-1133">Transmembrane helix</keyword>
<dbReference type="Proteomes" id="UP001140949">
    <property type="component" value="Unassembled WGS sequence"/>
</dbReference>
<keyword evidence="2" id="KW-0472">Membrane</keyword>
<dbReference type="AlphaFoldDB" id="A0AAX6EPU3"/>
<evidence type="ECO:0000256" key="2">
    <source>
        <dbReference type="SAM" id="Phobius"/>
    </source>
</evidence>
<sequence>MVVGNDHSECSSLPTIPSPRPHPSLQSFQKSIFLFRILIFQLVHSFSIVWFLKKKHMWDHLTEPSSFEID</sequence>
<reference evidence="3" key="1">
    <citation type="journal article" date="2023" name="GigaByte">
        <title>Genome assembly of the bearded iris, Iris pallida Lam.</title>
        <authorList>
            <person name="Bruccoleri R.E."/>
            <person name="Oakeley E.J."/>
            <person name="Faust A.M.E."/>
            <person name="Altorfer M."/>
            <person name="Dessus-Babus S."/>
            <person name="Burckhardt D."/>
            <person name="Oertli M."/>
            <person name="Naumann U."/>
            <person name="Petersen F."/>
            <person name="Wong J."/>
        </authorList>
    </citation>
    <scope>NUCLEOTIDE SEQUENCE</scope>
    <source>
        <strain evidence="3">GSM-AAB239-AS_SAM_17_03QT</strain>
    </source>
</reference>
<keyword evidence="2" id="KW-0812">Transmembrane</keyword>
<feature type="transmembrane region" description="Helical" evidence="2">
    <location>
        <begin position="33"/>
        <end position="52"/>
    </location>
</feature>
<name>A0AAX6EPU3_IRIPA</name>
<organism evidence="3 4">
    <name type="scientific">Iris pallida</name>
    <name type="common">Sweet iris</name>
    <dbReference type="NCBI Taxonomy" id="29817"/>
    <lineage>
        <taxon>Eukaryota</taxon>
        <taxon>Viridiplantae</taxon>
        <taxon>Streptophyta</taxon>
        <taxon>Embryophyta</taxon>
        <taxon>Tracheophyta</taxon>
        <taxon>Spermatophyta</taxon>
        <taxon>Magnoliopsida</taxon>
        <taxon>Liliopsida</taxon>
        <taxon>Asparagales</taxon>
        <taxon>Iridaceae</taxon>
        <taxon>Iridoideae</taxon>
        <taxon>Irideae</taxon>
        <taxon>Iris</taxon>
    </lineage>
</organism>
<feature type="region of interest" description="Disordered" evidence="1">
    <location>
        <begin position="1"/>
        <end position="21"/>
    </location>
</feature>